<sequence>MNSQILNEKLELIQWLSTLEDTSIIKKLIQFRKEETKDWWNSISDEEKKSIEKGIAEADENDVKPHSEARKLYEKWL</sequence>
<dbReference type="EMBL" id="FUZE01000003">
    <property type="protein sequence ID" value="SKB56109.1"/>
    <property type="molecule type" value="Genomic_DNA"/>
</dbReference>
<organism evidence="2 4">
    <name type="scientific">Chryseobacterium balustinum</name>
    <dbReference type="NCBI Taxonomy" id="246"/>
    <lineage>
        <taxon>Bacteria</taxon>
        <taxon>Pseudomonadati</taxon>
        <taxon>Bacteroidota</taxon>
        <taxon>Flavobacteriia</taxon>
        <taxon>Flavobacteriales</taxon>
        <taxon>Weeksellaceae</taxon>
        <taxon>Chryseobacterium group</taxon>
        <taxon>Chryseobacterium</taxon>
    </lineage>
</organism>
<dbReference type="RefSeq" id="WP_079464460.1">
    <property type="nucleotide sequence ID" value="NZ_CP033934.1"/>
</dbReference>
<evidence type="ECO:0000313" key="1">
    <source>
        <dbReference type="EMBL" id="SKB56109.1"/>
    </source>
</evidence>
<gene>
    <name evidence="2" type="ORF">NCTC11212_01913</name>
    <name evidence="1" type="ORF">SAMN05421800_103207</name>
</gene>
<dbReference type="Proteomes" id="UP000251937">
    <property type="component" value="Unassembled WGS sequence"/>
</dbReference>
<comment type="caution">
    <text evidence="2">The sequence shown here is derived from an EMBL/GenBank/DDBJ whole genome shotgun (WGS) entry which is preliminary data.</text>
</comment>
<dbReference type="KEGG" id="cbp:EB354_01585"/>
<reference evidence="1 3" key="1">
    <citation type="submission" date="2017-02" db="EMBL/GenBank/DDBJ databases">
        <authorList>
            <person name="Varghese N."/>
            <person name="Submissions S."/>
        </authorList>
    </citation>
    <scope>NUCLEOTIDE SEQUENCE [LARGE SCALE GENOMIC DNA]</scope>
    <source>
        <strain evidence="1 3">DSM 16775</strain>
    </source>
</reference>
<keyword evidence="3" id="KW-1185">Reference proteome</keyword>
<evidence type="ECO:0008006" key="5">
    <source>
        <dbReference type="Google" id="ProtNLM"/>
    </source>
</evidence>
<reference evidence="2 4" key="2">
    <citation type="submission" date="2018-06" db="EMBL/GenBank/DDBJ databases">
        <authorList>
            <consortium name="Pathogen Informatics"/>
            <person name="Doyle S."/>
        </authorList>
    </citation>
    <scope>NUCLEOTIDE SEQUENCE [LARGE SCALE GENOMIC DNA]</scope>
    <source>
        <strain evidence="2 4">NCTC11212</strain>
    </source>
</reference>
<proteinExistence type="predicted"/>
<evidence type="ECO:0000313" key="2">
    <source>
        <dbReference type="EMBL" id="SQA89708.1"/>
    </source>
</evidence>
<dbReference type="AlphaFoldDB" id="A0AAX2IJX0"/>
<dbReference type="EMBL" id="UAVR01000009">
    <property type="protein sequence ID" value="SQA89708.1"/>
    <property type="molecule type" value="Genomic_DNA"/>
</dbReference>
<name>A0AAX2IJX0_9FLAO</name>
<protein>
    <recommendedName>
        <fullName evidence="5">Addiction module protein</fullName>
    </recommendedName>
</protein>
<dbReference type="Proteomes" id="UP000190669">
    <property type="component" value="Unassembled WGS sequence"/>
</dbReference>
<evidence type="ECO:0000313" key="3">
    <source>
        <dbReference type="Proteomes" id="UP000190669"/>
    </source>
</evidence>
<evidence type="ECO:0000313" key="4">
    <source>
        <dbReference type="Proteomes" id="UP000251937"/>
    </source>
</evidence>
<accession>A0AAX2IJX0</accession>